<dbReference type="KEGG" id="sus:Acid_3174"/>
<dbReference type="HOGENOM" id="CLU_012906_0_0_0"/>
<dbReference type="PANTHER" id="PTHR43289">
    <property type="entry name" value="MITOGEN-ACTIVATED PROTEIN KINASE KINASE KINASE 20-RELATED"/>
    <property type="match status" value="1"/>
</dbReference>
<dbReference type="Pfam" id="PF07676">
    <property type="entry name" value="PD40"/>
    <property type="match status" value="1"/>
</dbReference>
<keyword evidence="1" id="KW-0808">Transferase</keyword>
<keyword evidence="4 5" id="KW-0067">ATP-binding</keyword>
<dbReference type="InterPro" id="IPR011659">
    <property type="entry name" value="WD40"/>
</dbReference>
<dbReference type="eggNOG" id="COG0515">
    <property type="taxonomic scope" value="Bacteria"/>
</dbReference>
<dbReference type="GO" id="GO:0005524">
    <property type="term" value="F:ATP binding"/>
    <property type="evidence" value="ECO:0007669"/>
    <property type="project" value="UniProtKB-UniRule"/>
</dbReference>
<keyword evidence="2 5" id="KW-0547">Nucleotide-binding</keyword>
<dbReference type="InterPro" id="IPR011009">
    <property type="entry name" value="Kinase-like_dom_sf"/>
</dbReference>
<dbReference type="SMART" id="SM00220">
    <property type="entry name" value="S_TKc"/>
    <property type="match status" value="1"/>
</dbReference>
<dbReference type="InParanoid" id="Q022E9"/>
<keyword evidence="6" id="KW-0812">Transmembrane</keyword>
<dbReference type="PROSITE" id="PS50011">
    <property type="entry name" value="PROTEIN_KINASE_DOM"/>
    <property type="match status" value="1"/>
</dbReference>
<keyword evidence="3 8" id="KW-0418">Kinase</keyword>
<dbReference type="InterPro" id="IPR008271">
    <property type="entry name" value="Ser/Thr_kinase_AS"/>
</dbReference>
<dbReference type="OrthoDB" id="127317at2"/>
<keyword evidence="6" id="KW-0472">Membrane</keyword>
<evidence type="ECO:0000313" key="8">
    <source>
        <dbReference type="EMBL" id="ABJ84151.1"/>
    </source>
</evidence>
<protein>
    <submittedName>
        <fullName evidence="8">Serine/threonine protein kinase</fullName>
    </submittedName>
</protein>
<proteinExistence type="predicted"/>
<accession>Q022E9</accession>
<dbReference type="PROSITE" id="PS00108">
    <property type="entry name" value="PROTEIN_KINASE_ST"/>
    <property type="match status" value="1"/>
</dbReference>
<evidence type="ECO:0000256" key="4">
    <source>
        <dbReference type="ARBA" id="ARBA00022840"/>
    </source>
</evidence>
<dbReference type="GO" id="GO:0004674">
    <property type="term" value="F:protein serine/threonine kinase activity"/>
    <property type="evidence" value="ECO:0007669"/>
    <property type="project" value="UniProtKB-KW"/>
</dbReference>
<gene>
    <name evidence="8" type="ordered locus">Acid_3174</name>
</gene>
<dbReference type="STRING" id="234267.Acid_3174"/>
<sequence length="839" mass="88414">MPLKAGALLGPYEILALIGTGGMGEVWKARDTRLKRTVAIKVSKSNFINRAEHEARAVAALSHPNICMLYDIGPDYLVMEYIEGKPLQGPMPVETALRHAIEIAKALDAAHRVGIIHRDLKPANILVTKSGIKLLDFGLAKVTAASAVSDETVTRGLTEEGSILGTLQYMAPEQLAGGEADARSDIFAFGCVLYELLSGEPAFAAASRAGIIAAILEREPKALPAAPAHVAATLQRCLAKDPDDRWQSARDLAGVLELAGGTAEIAAPPVRTSKRGLAALAMLALLACAAAFWFGFRTPPNQFWSGQALGGPPRALGPRVSPDGHTLAFQAMTDGQLQVAVMKPESGNWTVLTHQKDFGELLSIAWSRDGSKLYFDRHSDSPRGVFSVPVLGGEPRLVLGGAYFPCVLADGSLVVTMFNAQRIQQLFQYWPDSGKLEPLPATPFGLSLGALRGTPDGKAILFYGNALDEKGAKGDRSLYLLDVASRKLVNVTPGETINGFIAAAATPDGRSVLYTKADNGFVSVISAPRGGSGPRRLLFTLTSTAWYLDVAADGSIYIDQMAADNTLLRFSAQGGAVERLTEPQSQIPGNSGGLALVLPDGRPLVYNVAGLQRRMQIVQAGGSLSSLIEGNDDYGLPAAMAGVGSVALLTRRAPLEIVTVSIADGRIARRVAFQAEGTSSLASSPDGSTFYYNSGGYIWSMPAGGGAPHKLAAGEGVSADPNGRDLLVARQESDSVRLVRVGVRDGAEQPIVFRGGMRLAGTDLGAAAIGPGGMLAVKAISTDRWIYQVGLIDPRAGTIVPVPIGADIEAGVPTWTRDGKIVASGTTYDMSIWRFHPTP</sequence>
<feature type="transmembrane region" description="Helical" evidence="6">
    <location>
        <begin position="277"/>
        <end position="296"/>
    </location>
</feature>
<feature type="binding site" evidence="5">
    <location>
        <position position="41"/>
    </location>
    <ligand>
        <name>ATP</name>
        <dbReference type="ChEBI" id="CHEBI:30616"/>
    </ligand>
</feature>
<dbReference type="SUPFAM" id="SSF56112">
    <property type="entry name" value="Protein kinase-like (PK-like)"/>
    <property type="match status" value="1"/>
</dbReference>
<reference evidence="8" key="1">
    <citation type="submission" date="2006-10" db="EMBL/GenBank/DDBJ databases">
        <title>Complete sequence of Solibacter usitatus Ellin6076.</title>
        <authorList>
            <consortium name="US DOE Joint Genome Institute"/>
            <person name="Copeland A."/>
            <person name="Lucas S."/>
            <person name="Lapidus A."/>
            <person name="Barry K."/>
            <person name="Detter J.C."/>
            <person name="Glavina del Rio T."/>
            <person name="Hammon N."/>
            <person name="Israni S."/>
            <person name="Dalin E."/>
            <person name="Tice H."/>
            <person name="Pitluck S."/>
            <person name="Thompson L.S."/>
            <person name="Brettin T."/>
            <person name="Bruce D."/>
            <person name="Han C."/>
            <person name="Tapia R."/>
            <person name="Gilna P."/>
            <person name="Schmutz J."/>
            <person name="Larimer F."/>
            <person name="Land M."/>
            <person name="Hauser L."/>
            <person name="Kyrpides N."/>
            <person name="Mikhailova N."/>
            <person name="Janssen P.H."/>
            <person name="Kuske C.R."/>
            <person name="Richardson P."/>
        </authorList>
    </citation>
    <scope>NUCLEOTIDE SEQUENCE</scope>
    <source>
        <strain evidence="8">Ellin6076</strain>
    </source>
</reference>
<evidence type="ECO:0000256" key="2">
    <source>
        <dbReference type="ARBA" id="ARBA00022741"/>
    </source>
</evidence>
<evidence type="ECO:0000256" key="3">
    <source>
        <dbReference type="ARBA" id="ARBA00022777"/>
    </source>
</evidence>
<dbReference type="PROSITE" id="PS00107">
    <property type="entry name" value="PROTEIN_KINASE_ATP"/>
    <property type="match status" value="1"/>
</dbReference>
<evidence type="ECO:0000256" key="6">
    <source>
        <dbReference type="SAM" id="Phobius"/>
    </source>
</evidence>
<dbReference type="InterPro" id="IPR017441">
    <property type="entry name" value="Protein_kinase_ATP_BS"/>
</dbReference>
<organism evidence="8">
    <name type="scientific">Solibacter usitatus (strain Ellin6076)</name>
    <dbReference type="NCBI Taxonomy" id="234267"/>
    <lineage>
        <taxon>Bacteria</taxon>
        <taxon>Pseudomonadati</taxon>
        <taxon>Acidobacteriota</taxon>
        <taxon>Terriglobia</taxon>
        <taxon>Bryobacterales</taxon>
        <taxon>Solibacteraceae</taxon>
        <taxon>Candidatus Solibacter</taxon>
    </lineage>
</organism>
<name>Q022E9_SOLUE</name>
<dbReference type="Gene3D" id="1.10.510.10">
    <property type="entry name" value="Transferase(Phosphotransferase) domain 1"/>
    <property type="match status" value="1"/>
</dbReference>
<dbReference type="CDD" id="cd14014">
    <property type="entry name" value="STKc_PknB_like"/>
    <property type="match status" value="1"/>
</dbReference>
<evidence type="ECO:0000259" key="7">
    <source>
        <dbReference type="PROSITE" id="PS50011"/>
    </source>
</evidence>
<dbReference type="Pfam" id="PF00069">
    <property type="entry name" value="Pkinase"/>
    <property type="match status" value="1"/>
</dbReference>
<keyword evidence="6" id="KW-1133">Transmembrane helix</keyword>
<dbReference type="Gene3D" id="2.120.10.30">
    <property type="entry name" value="TolB, C-terminal domain"/>
    <property type="match status" value="3"/>
</dbReference>
<dbReference type="eggNOG" id="COG0823">
    <property type="taxonomic scope" value="Bacteria"/>
</dbReference>
<dbReference type="InterPro" id="IPR011042">
    <property type="entry name" value="6-blade_b-propeller_TolB-like"/>
</dbReference>
<dbReference type="AlphaFoldDB" id="Q022E9"/>
<keyword evidence="8" id="KW-0723">Serine/threonine-protein kinase</keyword>
<feature type="domain" description="Protein kinase" evidence="7">
    <location>
        <begin position="12"/>
        <end position="258"/>
    </location>
</feature>
<evidence type="ECO:0000256" key="1">
    <source>
        <dbReference type="ARBA" id="ARBA00022679"/>
    </source>
</evidence>
<dbReference type="PANTHER" id="PTHR43289:SF6">
    <property type="entry name" value="SERINE_THREONINE-PROTEIN KINASE NEKL-3"/>
    <property type="match status" value="1"/>
</dbReference>
<dbReference type="InterPro" id="IPR000719">
    <property type="entry name" value="Prot_kinase_dom"/>
</dbReference>
<dbReference type="EMBL" id="CP000473">
    <property type="protein sequence ID" value="ABJ84151.1"/>
    <property type="molecule type" value="Genomic_DNA"/>
</dbReference>
<evidence type="ECO:0000256" key="5">
    <source>
        <dbReference type="PROSITE-ProRule" id="PRU10141"/>
    </source>
</evidence>
<dbReference type="SUPFAM" id="SSF82171">
    <property type="entry name" value="DPP6 N-terminal domain-like"/>
    <property type="match status" value="2"/>
</dbReference>
<dbReference type="Gene3D" id="3.30.200.20">
    <property type="entry name" value="Phosphorylase Kinase, domain 1"/>
    <property type="match status" value="1"/>
</dbReference>